<keyword evidence="4" id="KW-0732">Signal</keyword>
<dbReference type="PANTHER" id="PTHR43343:SF3">
    <property type="entry name" value="PROTEASE DO-LIKE 8, CHLOROPLASTIC"/>
    <property type="match status" value="1"/>
</dbReference>
<dbReference type="Gene3D" id="2.40.10.10">
    <property type="entry name" value="Trypsin-like serine proteases"/>
    <property type="match status" value="2"/>
</dbReference>
<keyword evidence="3" id="KW-0378">Hydrolase</keyword>
<feature type="domain" description="PDZ" evidence="5">
    <location>
        <begin position="397"/>
        <end position="486"/>
    </location>
</feature>
<dbReference type="Proteomes" id="UP000824110">
    <property type="component" value="Unassembled WGS sequence"/>
</dbReference>
<dbReference type="InterPro" id="IPR001940">
    <property type="entry name" value="Peptidase_S1C"/>
</dbReference>
<keyword evidence="2 6" id="KW-0645">Protease</keyword>
<name>A0A9D1MK84_9FIRM</name>
<dbReference type="EMBL" id="DVNE01000056">
    <property type="protein sequence ID" value="HIU62068.1"/>
    <property type="molecule type" value="Genomic_DNA"/>
</dbReference>
<dbReference type="InterPro" id="IPR043504">
    <property type="entry name" value="Peptidase_S1_PA_chymotrypsin"/>
</dbReference>
<feature type="chain" id="PRO_5038605179" evidence="4">
    <location>
        <begin position="25"/>
        <end position="505"/>
    </location>
</feature>
<dbReference type="GO" id="GO:0006508">
    <property type="term" value="P:proteolysis"/>
    <property type="evidence" value="ECO:0007669"/>
    <property type="project" value="UniProtKB-KW"/>
</dbReference>
<dbReference type="GO" id="GO:0004252">
    <property type="term" value="F:serine-type endopeptidase activity"/>
    <property type="evidence" value="ECO:0007669"/>
    <property type="project" value="InterPro"/>
</dbReference>
<evidence type="ECO:0000256" key="3">
    <source>
        <dbReference type="ARBA" id="ARBA00022801"/>
    </source>
</evidence>
<protein>
    <submittedName>
        <fullName evidence="6">Serine protease</fullName>
    </submittedName>
</protein>
<dbReference type="Pfam" id="PF13180">
    <property type="entry name" value="PDZ_2"/>
    <property type="match status" value="1"/>
</dbReference>
<dbReference type="PRINTS" id="PR00834">
    <property type="entry name" value="PROTEASES2C"/>
</dbReference>
<gene>
    <name evidence="6" type="ORF">IAB69_05435</name>
</gene>
<dbReference type="SMART" id="SM00228">
    <property type="entry name" value="PDZ"/>
    <property type="match status" value="1"/>
</dbReference>
<proteinExistence type="inferred from homology"/>
<dbReference type="PROSITE" id="PS51257">
    <property type="entry name" value="PROKAR_LIPOPROTEIN"/>
    <property type="match status" value="1"/>
</dbReference>
<dbReference type="PANTHER" id="PTHR43343">
    <property type="entry name" value="PEPTIDASE S12"/>
    <property type="match status" value="1"/>
</dbReference>
<dbReference type="InterPro" id="IPR001478">
    <property type="entry name" value="PDZ"/>
</dbReference>
<dbReference type="InterPro" id="IPR036034">
    <property type="entry name" value="PDZ_sf"/>
</dbReference>
<reference evidence="6" key="2">
    <citation type="journal article" date="2021" name="PeerJ">
        <title>Extensive microbial diversity within the chicken gut microbiome revealed by metagenomics and culture.</title>
        <authorList>
            <person name="Gilroy R."/>
            <person name="Ravi A."/>
            <person name="Getino M."/>
            <person name="Pursley I."/>
            <person name="Horton D.L."/>
            <person name="Alikhan N.F."/>
            <person name="Baker D."/>
            <person name="Gharbi K."/>
            <person name="Hall N."/>
            <person name="Watson M."/>
            <person name="Adriaenssens E.M."/>
            <person name="Foster-Nyarko E."/>
            <person name="Jarju S."/>
            <person name="Secka A."/>
            <person name="Antonio M."/>
            <person name="Oren A."/>
            <person name="Chaudhuri R.R."/>
            <person name="La Ragione R."/>
            <person name="Hildebrand F."/>
            <person name="Pallen M.J."/>
        </authorList>
    </citation>
    <scope>NUCLEOTIDE SEQUENCE</scope>
    <source>
        <strain evidence="6">CHK195-12923</strain>
    </source>
</reference>
<evidence type="ECO:0000259" key="5">
    <source>
        <dbReference type="SMART" id="SM00228"/>
    </source>
</evidence>
<sequence length="505" mass="53787">MNRATKIIAVAACAAVVAAVPAFAACSSGTYVTSIEATDGGFLINYSDGTTKELSSSGNCVSSVEKTGETAEGEIYTVFYSDGTSLDITVPSGENGVSVNDIYNEYVNQTGDDITFADFVAKYLTLGEDGVAASINYCLQSSMKLYCEFITPQYSAMGWPLGVNTSVYTGAAIIYDMDKSQDGYTYIVTNYHVVYNTNAIESENGGSKIANKIVGYLYGSEDTPQSAGTDNKGYTQYSYGDYAIPLEYVGGSINYDVAVLRASTEDILAVNEYACEVELADEYYVGETAIAIGNPEDAGLSVTRGVISTVNEQISLKIDNVARIYRSMRIDTPLYSGNSGGGLFNAEGKLIGITNSGNSEDQNINYAVPLEIVTGVANNIIYFYNDGNSDTSGLNTPKFGLSVSSSNSKYIYDETVGYGEIYESVTVNSVVSESIAEKCGVETGDVILAISVNGVEKTIERAYDIEDLLFTLRPGDTVAFTVERGGENVTTESATLEAGNFELVG</sequence>
<dbReference type="AlphaFoldDB" id="A0A9D1MK84"/>
<evidence type="ECO:0000256" key="1">
    <source>
        <dbReference type="ARBA" id="ARBA00010541"/>
    </source>
</evidence>
<dbReference type="Pfam" id="PF13365">
    <property type="entry name" value="Trypsin_2"/>
    <property type="match status" value="1"/>
</dbReference>
<comment type="caution">
    <text evidence="6">The sequence shown here is derived from an EMBL/GenBank/DDBJ whole genome shotgun (WGS) entry which is preliminary data.</text>
</comment>
<reference evidence="6" key="1">
    <citation type="submission" date="2020-10" db="EMBL/GenBank/DDBJ databases">
        <authorList>
            <person name="Gilroy R."/>
        </authorList>
    </citation>
    <scope>NUCLEOTIDE SEQUENCE</scope>
    <source>
        <strain evidence="6">CHK195-12923</strain>
    </source>
</reference>
<dbReference type="Gene3D" id="2.30.42.10">
    <property type="match status" value="1"/>
</dbReference>
<evidence type="ECO:0000313" key="6">
    <source>
        <dbReference type="EMBL" id="HIU62068.1"/>
    </source>
</evidence>
<accession>A0A9D1MK84</accession>
<organism evidence="6 7">
    <name type="scientific">Candidatus Coproplasma excrementigallinarum</name>
    <dbReference type="NCBI Taxonomy" id="2840747"/>
    <lineage>
        <taxon>Bacteria</taxon>
        <taxon>Bacillati</taxon>
        <taxon>Bacillota</taxon>
        <taxon>Clostridia</taxon>
        <taxon>Eubacteriales</taxon>
        <taxon>Candidatus Coproplasma</taxon>
    </lineage>
</organism>
<evidence type="ECO:0000256" key="2">
    <source>
        <dbReference type="ARBA" id="ARBA00022670"/>
    </source>
</evidence>
<dbReference type="SUPFAM" id="SSF50494">
    <property type="entry name" value="Trypsin-like serine proteases"/>
    <property type="match status" value="1"/>
</dbReference>
<evidence type="ECO:0000256" key="4">
    <source>
        <dbReference type="SAM" id="SignalP"/>
    </source>
</evidence>
<evidence type="ECO:0000313" key="7">
    <source>
        <dbReference type="Proteomes" id="UP000824110"/>
    </source>
</evidence>
<dbReference type="SUPFAM" id="SSF50156">
    <property type="entry name" value="PDZ domain-like"/>
    <property type="match status" value="1"/>
</dbReference>
<feature type="signal peptide" evidence="4">
    <location>
        <begin position="1"/>
        <end position="24"/>
    </location>
</feature>
<dbReference type="InterPro" id="IPR009003">
    <property type="entry name" value="Peptidase_S1_PA"/>
</dbReference>
<comment type="similarity">
    <text evidence="1">Belongs to the peptidase S1C family.</text>
</comment>
<dbReference type="InterPro" id="IPR051201">
    <property type="entry name" value="Chloro_Bact_Ser_Proteases"/>
</dbReference>